<dbReference type="GO" id="GO:0016301">
    <property type="term" value="F:kinase activity"/>
    <property type="evidence" value="ECO:0007669"/>
    <property type="project" value="UniProtKB-KW"/>
</dbReference>
<dbReference type="InterPro" id="IPR025828">
    <property type="entry name" value="Put_sensor_dom"/>
</dbReference>
<dbReference type="PROSITE" id="PS50109">
    <property type="entry name" value="HIS_KIN"/>
    <property type="match status" value="1"/>
</dbReference>
<proteinExistence type="predicted"/>
<evidence type="ECO:0000256" key="7">
    <source>
        <dbReference type="ARBA" id="ARBA00022840"/>
    </source>
</evidence>
<keyword evidence="4" id="KW-0808">Transferase</keyword>
<dbReference type="Gene3D" id="3.30.565.10">
    <property type="entry name" value="Histidine kinase-like ATPase, C-terminal domain"/>
    <property type="match status" value="1"/>
</dbReference>
<protein>
    <recommendedName>
        <fullName evidence="2">histidine kinase</fullName>
        <ecNumber evidence="2">2.7.13.3</ecNumber>
    </recommendedName>
</protein>
<evidence type="ECO:0000313" key="13">
    <source>
        <dbReference type="Proteomes" id="UP001602322"/>
    </source>
</evidence>
<accession>A0ABW6X793</accession>
<evidence type="ECO:0000256" key="1">
    <source>
        <dbReference type="ARBA" id="ARBA00000085"/>
    </source>
</evidence>
<dbReference type="InterPro" id="IPR005467">
    <property type="entry name" value="His_kinase_dom"/>
</dbReference>
<dbReference type="CDD" id="cd16917">
    <property type="entry name" value="HATPase_UhpB-NarQ-NarX-like"/>
    <property type="match status" value="1"/>
</dbReference>
<evidence type="ECO:0000256" key="8">
    <source>
        <dbReference type="ARBA" id="ARBA00023012"/>
    </source>
</evidence>
<dbReference type="SUPFAM" id="SSF55874">
    <property type="entry name" value="ATPase domain of HSP90 chaperone/DNA topoisomerase II/histidine kinase"/>
    <property type="match status" value="1"/>
</dbReference>
<evidence type="ECO:0000259" key="11">
    <source>
        <dbReference type="PROSITE" id="PS50109"/>
    </source>
</evidence>
<dbReference type="Pfam" id="PF07730">
    <property type="entry name" value="HisKA_3"/>
    <property type="match status" value="1"/>
</dbReference>
<evidence type="ECO:0000256" key="5">
    <source>
        <dbReference type="ARBA" id="ARBA00022741"/>
    </source>
</evidence>
<keyword evidence="5" id="KW-0547">Nucleotide-binding</keyword>
<keyword evidence="10" id="KW-1133">Transmembrane helix</keyword>
<feature type="transmembrane region" description="Helical" evidence="10">
    <location>
        <begin position="56"/>
        <end position="82"/>
    </location>
</feature>
<evidence type="ECO:0000256" key="3">
    <source>
        <dbReference type="ARBA" id="ARBA00022553"/>
    </source>
</evidence>
<comment type="catalytic activity">
    <reaction evidence="1">
        <text>ATP + protein L-histidine = ADP + protein N-phospho-L-histidine.</text>
        <dbReference type="EC" id="2.7.13.3"/>
    </reaction>
</comment>
<feature type="domain" description="Histidine kinase" evidence="11">
    <location>
        <begin position="357"/>
        <end position="449"/>
    </location>
</feature>
<dbReference type="InterPro" id="IPR003594">
    <property type="entry name" value="HATPase_dom"/>
</dbReference>
<dbReference type="Pfam" id="PF02518">
    <property type="entry name" value="HATPase_c"/>
    <property type="match status" value="1"/>
</dbReference>
<keyword evidence="10" id="KW-0812">Transmembrane</keyword>
<dbReference type="EC" id="2.7.13.3" evidence="2"/>
<dbReference type="InterPro" id="IPR050482">
    <property type="entry name" value="Sensor_HK_TwoCompSys"/>
</dbReference>
<organism evidence="12 13">
    <name type="scientific">Streptomyces argenteolus</name>
    <dbReference type="NCBI Taxonomy" id="67274"/>
    <lineage>
        <taxon>Bacteria</taxon>
        <taxon>Bacillati</taxon>
        <taxon>Actinomycetota</taxon>
        <taxon>Actinomycetes</taxon>
        <taxon>Kitasatosporales</taxon>
        <taxon>Streptomycetaceae</taxon>
        <taxon>Streptomyces</taxon>
    </lineage>
</organism>
<dbReference type="EMBL" id="JBIBEG010000004">
    <property type="protein sequence ID" value="MFF5897944.1"/>
    <property type="molecule type" value="Genomic_DNA"/>
</dbReference>
<keyword evidence="13" id="KW-1185">Reference proteome</keyword>
<evidence type="ECO:0000256" key="2">
    <source>
        <dbReference type="ARBA" id="ARBA00012438"/>
    </source>
</evidence>
<evidence type="ECO:0000313" key="12">
    <source>
        <dbReference type="EMBL" id="MFF5897944.1"/>
    </source>
</evidence>
<evidence type="ECO:0000256" key="9">
    <source>
        <dbReference type="SAM" id="MobiDB-lite"/>
    </source>
</evidence>
<comment type="caution">
    <text evidence="12">The sequence shown here is derived from an EMBL/GenBank/DDBJ whole genome shotgun (WGS) entry which is preliminary data.</text>
</comment>
<dbReference type="Proteomes" id="UP001602322">
    <property type="component" value="Unassembled WGS sequence"/>
</dbReference>
<feature type="transmembrane region" description="Helical" evidence="10">
    <location>
        <begin position="187"/>
        <end position="209"/>
    </location>
</feature>
<reference evidence="12 13" key="1">
    <citation type="submission" date="2024-10" db="EMBL/GenBank/DDBJ databases">
        <title>The Natural Products Discovery Center: Release of the First 8490 Sequenced Strains for Exploring Actinobacteria Biosynthetic Diversity.</title>
        <authorList>
            <person name="Kalkreuter E."/>
            <person name="Kautsar S.A."/>
            <person name="Yang D."/>
            <person name="Bader C.D."/>
            <person name="Teijaro C.N."/>
            <person name="Fluegel L."/>
            <person name="Davis C.M."/>
            <person name="Simpson J.R."/>
            <person name="Lauterbach L."/>
            <person name="Steele A.D."/>
            <person name="Gui C."/>
            <person name="Meng S."/>
            <person name="Li G."/>
            <person name="Viehrig K."/>
            <person name="Ye F."/>
            <person name="Su P."/>
            <person name="Kiefer A.F."/>
            <person name="Nichols A."/>
            <person name="Cepeda A.J."/>
            <person name="Yan W."/>
            <person name="Fan B."/>
            <person name="Jiang Y."/>
            <person name="Adhikari A."/>
            <person name="Zheng C.-J."/>
            <person name="Schuster L."/>
            <person name="Cowan T.M."/>
            <person name="Smanski M.J."/>
            <person name="Chevrette M.G."/>
            <person name="De Carvalho L.P.S."/>
            <person name="Shen B."/>
        </authorList>
    </citation>
    <scope>NUCLEOTIDE SEQUENCE [LARGE SCALE GENOMIC DNA]</scope>
    <source>
        <strain evidence="12 13">NPDC012540</strain>
    </source>
</reference>
<feature type="region of interest" description="Disordered" evidence="9">
    <location>
        <begin position="1"/>
        <end position="32"/>
    </location>
</feature>
<dbReference type="InterPro" id="IPR036890">
    <property type="entry name" value="HATPase_C_sf"/>
</dbReference>
<dbReference type="PANTHER" id="PTHR24421:SF10">
    <property type="entry name" value="NITRATE_NITRITE SENSOR PROTEIN NARQ"/>
    <property type="match status" value="1"/>
</dbReference>
<keyword evidence="10" id="KW-0472">Membrane</keyword>
<feature type="compositionally biased region" description="Basic and acidic residues" evidence="9">
    <location>
        <begin position="12"/>
        <end position="32"/>
    </location>
</feature>
<dbReference type="Pfam" id="PF13796">
    <property type="entry name" value="Sensor"/>
    <property type="match status" value="1"/>
</dbReference>
<dbReference type="InterPro" id="IPR011712">
    <property type="entry name" value="Sig_transdc_His_kin_sub3_dim/P"/>
</dbReference>
<keyword evidence="6 12" id="KW-0418">Kinase</keyword>
<feature type="transmembrane region" description="Helical" evidence="10">
    <location>
        <begin position="137"/>
        <end position="155"/>
    </location>
</feature>
<keyword evidence="8" id="KW-0902">Two-component regulatory system</keyword>
<dbReference type="Gene3D" id="1.20.5.1930">
    <property type="match status" value="1"/>
</dbReference>
<evidence type="ECO:0000256" key="4">
    <source>
        <dbReference type="ARBA" id="ARBA00022679"/>
    </source>
</evidence>
<name>A0ABW6X793_9ACTN</name>
<gene>
    <name evidence="12" type="ORF">ACFY8O_18690</name>
</gene>
<keyword evidence="3" id="KW-0597">Phosphoprotein</keyword>
<sequence>MAHHRQAPAAHQHTDVPSPRDAKPATADADPKSGIKRLLGTAGAALTQLASGLNTALLALLVLLVVVLTLATSPVGVGLLLAPTVLRALHALAGRERVRLGRWGPEVIGPQTPPVRLRPALVDPTTQRELRWLVRHATLGCLLGLIGVCLPIAAIRDTAFPLYWRFAPKDATATSLGLGTAHSWPDALAVGLLGVGWIVIILGLTPGMARLQDRPGRSLLAAAPGTDLSRRVAELTATRAAALDAHAAELRRIERSLHDGTQNRIVSATVLLGAARRMMLRDPAGADELLERAQSAAEQALAELRSVSRSILPPVLDDRGLLGALSGLAAHCAVPCRIDVDVPERCAASVEATAYFIVAEAMTNIAKHSGARHAEVVVRSRGGRLYLRVEDDGHGGAGSTHQGEAFTGGNAGSGLTGIRRRVDAHDGNLSLTSPPGGPTILQVELPCGS</sequence>
<dbReference type="RefSeq" id="WP_387903659.1">
    <property type="nucleotide sequence ID" value="NZ_JBIBEG010000004.1"/>
</dbReference>
<dbReference type="PANTHER" id="PTHR24421">
    <property type="entry name" value="NITRATE/NITRITE SENSOR PROTEIN NARX-RELATED"/>
    <property type="match status" value="1"/>
</dbReference>
<dbReference type="SMART" id="SM00387">
    <property type="entry name" value="HATPase_c"/>
    <property type="match status" value="1"/>
</dbReference>
<evidence type="ECO:0000256" key="6">
    <source>
        <dbReference type="ARBA" id="ARBA00022777"/>
    </source>
</evidence>
<keyword evidence="7" id="KW-0067">ATP-binding</keyword>
<evidence type="ECO:0000256" key="10">
    <source>
        <dbReference type="SAM" id="Phobius"/>
    </source>
</evidence>